<dbReference type="GO" id="GO:0003724">
    <property type="term" value="F:RNA helicase activity"/>
    <property type="evidence" value="ECO:0007669"/>
    <property type="project" value="UniProtKB-EC"/>
</dbReference>
<evidence type="ECO:0000256" key="2">
    <source>
        <dbReference type="ARBA" id="ARBA00047984"/>
    </source>
</evidence>
<evidence type="ECO:0000259" key="4">
    <source>
        <dbReference type="PROSITE" id="PS51192"/>
    </source>
</evidence>
<proteinExistence type="predicted"/>
<feature type="region of interest" description="Disordered" evidence="3">
    <location>
        <begin position="54"/>
        <end position="85"/>
    </location>
</feature>
<dbReference type="PROSITE" id="PS00690">
    <property type="entry name" value="DEAH_ATP_HELICASE"/>
    <property type="match status" value="1"/>
</dbReference>
<evidence type="ECO:0000313" key="5">
    <source>
        <dbReference type="Proteomes" id="UP000095280"/>
    </source>
</evidence>
<dbReference type="GO" id="GO:0003723">
    <property type="term" value="F:RNA binding"/>
    <property type="evidence" value="ECO:0007669"/>
    <property type="project" value="TreeGrafter"/>
</dbReference>
<organism evidence="5 6">
    <name type="scientific">Macrostomum lignano</name>
    <dbReference type="NCBI Taxonomy" id="282301"/>
    <lineage>
        <taxon>Eukaryota</taxon>
        <taxon>Metazoa</taxon>
        <taxon>Spiralia</taxon>
        <taxon>Lophotrochozoa</taxon>
        <taxon>Platyhelminthes</taxon>
        <taxon>Rhabditophora</taxon>
        <taxon>Macrostomorpha</taxon>
        <taxon>Macrostomida</taxon>
        <taxon>Macrostomidae</taxon>
        <taxon>Macrostomum</taxon>
    </lineage>
</organism>
<dbReference type="CDD" id="cd18791">
    <property type="entry name" value="SF2_C_RHA"/>
    <property type="match status" value="1"/>
</dbReference>
<name>A0A1I8FAQ7_9PLAT</name>
<accession>A0A1I8FAQ7</accession>
<dbReference type="Gene3D" id="3.40.50.300">
    <property type="entry name" value="P-loop containing nucleotide triphosphate hydrolases"/>
    <property type="match status" value="3"/>
</dbReference>
<dbReference type="SMART" id="SM00487">
    <property type="entry name" value="DEXDc"/>
    <property type="match status" value="1"/>
</dbReference>
<dbReference type="PANTHER" id="PTHR18934">
    <property type="entry name" value="ATP-DEPENDENT RNA HELICASE"/>
    <property type="match status" value="1"/>
</dbReference>
<protein>
    <submittedName>
        <fullName evidence="6">Helicase ATP-binding domain-containing protein</fullName>
    </submittedName>
</protein>
<evidence type="ECO:0000313" key="6">
    <source>
        <dbReference type="WBParaSite" id="maker-unitig_26553-snap-gene-0.2-mRNA-1"/>
    </source>
</evidence>
<dbReference type="InterPro" id="IPR002464">
    <property type="entry name" value="DNA/RNA_helicase_DEAH_CS"/>
</dbReference>
<feature type="domain" description="Helicase ATP-binding" evidence="4">
    <location>
        <begin position="269"/>
        <end position="428"/>
    </location>
</feature>
<dbReference type="Gene3D" id="1.20.120.1080">
    <property type="match status" value="1"/>
</dbReference>
<dbReference type="AlphaFoldDB" id="A0A1I8FAQ7"/>
<dbReference type="PROSITE" id="PS51192">
    <property type="entry name" value="HELICASE_ATP_BIND_1"/>
    <property type="match status" value="1"/>
</dbReference>
<reference evidence="6" key="1">
    <citation type="submission" date="2016-11" db="UniProtKB">
        <authorList>
            <consortium name="WormBaseParasite"/>
        </authorList>
    </citation>
    <scope>IDENTIFICATION</scope>
</reference>
<dbReference type="GO" id="GO:0071013">
    <property type="term" value="C:catalytic step 2 spliceosome"/>
    <property type="evidence" value="ECO:0007669"/>
    <property type="project" value="TreeGrafter"/>
</dbReference>
<dbReference type="InterPro" id="IPR027417">
    <property type="entry name" value="P-loop_NTPase"/>
</dbReference>
<dbReference type="PANTHER" id="PTHR18934:SF83">
    <property type="entry name" value="PRE-MRNA-SPLICING FACTOR ATP-DEPENDENT RNA HELICASE DHX16"/>
    <property type="match status" value="1"/>
</dbReference>
<dbReference type="Proteomes" id="UP000095280">
    <property type="component" value="Unplaced"/>
</dbReference>
<dbReference type="Pfam" id="PF21010">
    <property type="entry name" value="HA2_C"/>
    <property type="match status" value="1"/>
</dbReference>
<dbReference type="WBParaSite" id="maker-unitig_26553-snap-gene-0.2-mRNA-1">
    <property type="protein sequence ID" value="maker-unitig_26553-snap-gene-0.2-mRNA-1"/>
    <property type="gene ID" value="maker-unitig_26553-snap-gene-0.2"/>
</dbReference>
<evidence type="ECO:0000256" key="3">
    <source>
        <dbReference type="SAM" id="MobiDB-lite"/>
    </source>
</evidence>
<comment type="catalytic activity">
    <reaction evidence="2">
        <text>ATP + H2O = ADP + phosphate + H(+)</text>
        <dbReference type="Rhea" id="RHEA:13065"/>
        <dbReference type="ChEBI" id="CHEBI:15377"/>
        <dbReference type="ChEBI" id="CHEBI:15378"/>
        <dbReference type="ChEBI" id="CHEBI:30616"/>
        <dbReference type="ChEBI" id="CHEBI:43474"/>
        <dbReference type="ChEBI" id="CHEBI:456216"/>
        <dbReference type="EC" id="3.6.4.13"/>
    </reaction>
</comment>
<sequence length="792" mass="88536">MTSTTSLKKAGDLDCEKTKKVVADNDDDGEDAFEREEQLSPTCANADAFSKRVLERKPRSHQARLASPVQPGPPPRRPLMRRAASSAALSDFDKKCQLRRVANQIASVLDEDALFDEEELIVSASGIRSDSQAADLCRWPKPTLPLVKSRRSISTLFHPKDRQIEDRYLEDEHEKGPHGEQKAGETEHLAAATFSVGARDARKVAKAKDDDEYWRLSAGRREIDFVRALLCAGSQDHRMRTVREASLTEPRGRRSGRLTLQETRQSLPVYPFRERSVLIIEGETGSGNTYTRPAIVATVKKIGCTQPRRRSAMSVAARVAQEMGVKLRQRGWLQHPIRGLHQRSNRGQVHDRRMLLREFLTEPDLGSYSVMIIDEAHERTLHTDVLFGLVKDIARDSVPSSKLLISSATLDAEKFSTFFDDANIFRIPGRRYNVDIYYTKAPEADYVDAAVVSVLQIHLTQPLPGDILVFLTGQEEIETAEEILKEKLDDFGKVVIGTNIAETSLTITALCEVVQRPHGMESLLVQPISKAAQTAGAPAGAGRVRDGKCFRLYTAWTYKHELESQPSLGINDLLHFDFMDPPPNDTLANGRVAVRSHAIEKMILASEKYKCSDEIITIAAMLSEEFLQTKADHLTLLNVFNQWKLANYSVSMVLRKFYSARFDETGQRYSRSIEGLLERVEVDLVSCNSDSVPIRKAITAGFFYTHWPSLAGTATDCEASAHCAGVHGRSSEIDRAGVDEVAPHYYKAKDIDGGTRKMPKQTGKSQRRTLLGLFGLLRLVKGCAYLCNYEYK</sequence>
<dbReference type="SUPFAM" id="SSF52540">
    <property type="entry name" value="P-loop containing nucleoside triphosphate hydrolases"/>
    <property type="match status" value="1"/>
</dbReference>
<keyword evidence="1" id="KW-0378">Hydrolase</keyword>
<keyword evidence="5" id="KW-1185">Reference proteome</keyword>
<dbReference type="GO" id="GO:0016787">
    <property type="term" value="F:hydrolase activity"/>
    <property type="evidence" value="ECO:0007669"/>
    <property type="project" value="UniProtKB-KW"/>
</dbReference>
<dbReference type="InterPro" id="IPR014001">
    <property type="entry name" value="Helicase_ATP-bd"/>
</dbReference>
<dbReference type="FunFam" id="3.40.50.300:FF:004188">
    <property type="entry name" value="Adenosinetriphosphatase"/>
    <property type="match status" value="1"/>
</dbReference>
<evidence type="ECO:0000256" key="1">
    <source>
        <dbReference type="ARBA" id="ARBA00022801"/>
    </source>
</evidence>